<dbReference type="EMBL" id="ML143420">
    <property type="protein sequence ID" value="TBU28566.1"/>
    <property type="molecule type" value="Genomic_DNA"/>
</dbReference>
<dbReference type="AlphaFoldDB" id="A0A4Q9MQX8"/>
<evidence type="ECO:0008006" key="4">
    <source>
        <dbReference type="Google" id="ProtNLM"/>
    </source>
</evidence>
<dbReference type="Proteomes" id="UP000292957">
    <property type="component" value="Unassembled WGS sequence"/>
</dbReference>
<dbReference type="OrthoDB" id="10004862at2759"/>
<accession>A0A4Q9MQX8</accession>
<evidence type="ECO:0000313" key="3">
    <source>
        <dbReference type="EMBL" id="TBU28566.1"/>
    </source>
</evidence>
<reference evidence="3" key="1">
    <citation type="submission" date="2019-01" db="EMBL/GenBank/DDBJ databases">
        <title>Draft genome sequences of three monokaryotic isolates of the white-rot basidiomycete fungus Dichomitus squalens.</title>
        <authorList>
            <consortium name="DOE Joint Genome Institute"/>
            <person name="Lopez S.C."/>
            <person name="Andreopoulos B."/>
            <person name="Pangilinan J."/>
            <person name="Lipzen A."/>
            <person name="Riley R."/>
            <person name="Ahrendt S."/>
            <person name="Ng V."/>
            <person name="Barry K."/>
            <person name="Daum C."/>
            <person name="Grigoriev I.V."/>
            <person name="Hilden K.S."/>
            <person name="Makela M.R."/>
            <person name="de Vries R.P."/>
        </authorList>
    </citation>
    <scope>NUCLEOTIDE SEQUENCE [LARGE SCALE GENOMIC DNA]</scope>
    <source>
        <strain evidence="3">OM18370.1</strain>
    </source>
</reference>
<evidence type="ECO:0000256" key="2">
    <source>
        <dbReference type="SAM" id="MobiDB-lite"/>
    </source>
</evidence>
<sequence>MTGNPTASPQLPPTIRQGILNLPGTTPEAKRVAERVLEEDRHKHHCFYGRVGFHNHLSHHLLAVYDLGAPAALLQKIYDREAESQSDIETWERKSGKIEAAHETITNENWTNFLGDERYYPSYLEFFTKRITELGAGQVLEKYVFAPAANSNEAYMLLRFVGGALHPFIQTGYGAEFSSDAMIAQALAQTAVHNAFYPELFDLSNAPPPLTVLDYKARRPTHRQPHRGSSLLHILRQAYDSEIMKPVMPYDPDALLSARFKSAFEDGTRVKEIRRLSALWQIDASRGQLEFDEKVEELLWTATLLLVGTGKPGHKARLDFFLMHLLNASLFVPSLLQAIPTTESKAALLRAIPPVLLAYLTIRGRPRIDPGLAMSFTEFPRPPPNVDVAEPHADAVGDPRDPKDHNPWPVIVSDVLHAPDAHTVKAVRALYYAAQKYGRIPPGEVIGAFDAEGRETHPGIAKVDGTLFVRAAGVVMDTLGWVAHGQKEGGWDRSALGWDDAWKNEE</sequence>
<dbReference type="PANTHER" id="PTHR35870:SF1">
    <property type="entry name" value="PROTEIN, PUTATIVE (AFU_ORTHOLOGUE AFUA_5G03330)-RELATED"/>
    <property type="match status" value="1"/>
</dbReference>
<evidence type="ECO:0000256" key="1">
    <source>
        <dbReference type="ARBA" id="ARBA00023002"/>
    </source>
</evidence>
<dbReference type="Pfam" id="PF14027">
    <property type="entry name" value="Questin_oxidase"/>
    <property type="match status" value="1"/>
</dbReference>
<protein>
    <recommendedName>
        <fullName evidence="4">Oxidoreductase AflY</fullName>
    </recommendedName>
</protein>
<proteinExistence type="predicted"/>
<name>A0A4Q9MQX8_9APHY</name>
<dbReference type="InterPro" id="IPR025337">
    <property type="entry name" value="Questin_oxidase-like"/>
</dbReference>
<dbReference type="PANTHER" id="PTHR35870">
    <property type="entry name" value="PROTEIN, PUTATIVE (AFU_ORTHOLOGUE AFUA_5G03330)-RELATED"/>
    <property type="match status" value="1"/>
</dbReference>
<dbReference type="GO" id="GO:0016491">
    <property type="term" value="F:oxidoreductase activity"/>
    <property type="evidence" value="ECO:0007669"/>
    <property type="project" value="UniProtKB-KW"/>
</dbReference>
<keyword evidence="1" id="KW-0560">Oxidoreductase</keyword>
<gene>
    <name evidence="3" type="ORF">BD311DRAFT_806819</name>
</gene>
<feature type="region of interest" description="Disordered" evidence="2">
    <location>
        <begin position="1"/>
        <end position="26"/>
    </location>
</feature>
<organism evidence="3">
    <name type="scientific">Dichomitus squalens</name>
    <dbReference type="NCBI Taxonomy" id="114155"/>
    <lineage>
        <taxon>Eukaryota</taxon>
        <taxon>Fungi</taxon>
        <taxon>Dikarya</taxon>
        <taxon>Basidiomycota</taxon>
        <taxon>Agaricomycotina</taxon>
        <taxon>Agaricomycetes</taxon>
        <taxon>Polyporales</taxon>
        <taxon>Polyporaceae</taxon>
        <taxon>Dichomitus</taxon>
    </lineage>
</organism>